<reference evidence="3 4" key="1">
    <citation type="submission" date="2013-07" db="EMBL/GenBank/DDBJ databases">
        <title>The Genome Sequence of Cryptococcus heveanensis BCC8398.</title>
        <authorList>
            <consortium name="The Broad Institute Genome Sequencing Platform"/>
            <person name="Cuomo C."/>
            <person name="Litvintseva A."/>
            <person name="Chen Y."/>
            <person name="Heitman J."/>
            <person name="Sun S."/>
            <person name="Springer D."/>
            <person name="Dromer F."/>
            <person name="Young S.K."/>
            <person name="Zeng Q."/>
            <person name="Gargeya S."/>
            <person name="Fitzgerald M."/>
            <person name="Abouelleil A."/>
            <person name="Alvarado L."/>
            <person name="Berlin A.M."/>
            <person name="Chapman S.B."/>
            <person name="Dewar J."/>
            <person name="Goldberg J."/>
            <person name="Griggs A."/>
            <person name="Gujja S."/>
            <person name="Hansen M."/>
            <person name="Howarth C."/>
            <person name="Imamovic A."/>
            <person name="Larimer J."/>
            <person name="McCowan C."/>
            <person name="Murphy C."/>
            <person name="Pearson M."/>
            <person name="Priest M."/>
            <person name="Roberts A."/>
            <person name="Saif S."/>
            <person name="Shea T."/>
            <person name="Sykes S."/>
            <person name="Wortman J."/>
            <person name="Nusbaum C."/>
            <person name="Birren B."/>
        </authorList>
    </citation>
    <scope>NUCLEOTIDE SEQUENCE [LARGE SCALE GENOMIC DNA]</scope>
    <source>
        <strain evidence="3 4">BCC8398</strain>
    </source>
</reference>
<name>A0A1B9GZU4_9TREE</name>
<evidence type="ECO:0000313" key="4">
    <source>
        <dbReference type="Proteomes" id="UP000092666"/>
    </source>
</evidence>
<dbReference type="Proteomes" id="UP000092666">
    <property type="component" value="Unassembled WGS sequence"/>
</dbReference>
<feature type="region of interest" description="Disordered" evidence="1">
    <location>
        <begin position="39"/>
        <end position="64"/>
    </location>
</feature>
<dbReference type="OrthoDB" id="541052at2759"/>
<dbReference type="PANTHER" id="PTHR12203">
    <property type="entry name" value="KDEL LYS-ASP-GLU-LEU CONTAINING - RELATED"/>
    <property type="match status" value="1"/>
</dbReference>
<keyword evidence="4" id="KW-1185">Reference proteome</keyword>
<dbReference type="AlphaFoldDB" id="A0A1B9GZU4"/>
<dbReference type="PANTHER" id="PTHR12203:SF118">
    <property type="entry name" value="BETA-1,2-XYLOSYLTRANSFERASE 1"/>
    <property type="match status" value="1"/>
</dbReference>
<feature type="compositionally biased region" description="Low complexity" evidence="1">
    <location>
        <begin position="39"/>
        <end position="63"/>
    </location>
</feature>
<organism evidence="3 4">
    <name type="scientific">Kwoniella heveanensis BCC8398</name>
    <dbReference type="NCBI Taxonomy" id="1296120"/>
    <lineage>
        <taxon>Eukaryota</taxon>
        <taxon>Fungi</taxon>
        <taxon>Dikarya</taxon>
        <taxon>Basidiomycota</taxon>
        <taxon>Agaricomycotina</taxon>
        <taxon>Tremellomycetes</taxon>
        <taxon>Tremellales</taxon>
        <taxon>Cryptococcaceae</taxon>
        <taxon>Kwoniella</taxon>
    </lineage>
</organism>
<evidence type="ECO:0000256" key="1">
    <source>
        <dbReference type="SAM" id="MobiDB-lite"/>
    </source>
</evidence>
<keyword evidence="2" id="KW-0732">Signal</keyword>
<dbReference type="InterPro" id="IPR051091">
    <property type="entry name" value="O-Glucosyltr/Glycosyltrsf_90"/>
</dbReference>
<feature type="signal peptide" evidence="2">
    <location>
        <begin position="1"/>
        <end position="22"/>
    </location>
</feature>
<accession>A0A1B9GZU4</accession>
<dbReference type="EMBL" id="KI669495">
    <property type="protein sequence ID" value="OCF36517.1"/>
    <property type="molecule type" value="Genomic_DNA"/>
</dbReference>
<proteinExistence type="predicted"/>
<protein>
    <submittedName>
        <fullName evidence="3">Uncharacterized protein</fullName>
    </submittedName>
</protein>
<evidence type="ECO:0000256" key="2">
    <source>
        <dbReference type="SAM" id="SignalP"/>
    </source>
</evidence>
<evidence type="ECO:0000313" key="3">
    <source>
        <dbReference type="EMBL" id="OCF36517.1"/>
    </source>
</evidence>
<reference evidence="4" key="2">
    <citation type="submission" date="2013-12" db="EMBL/GenBank/DDBJ databases">
        <title>Evolution of pathogenesis and genome organization in the Tremellales.</title>
        <authorList>
            <person name="Cuomo C."/>
            <person name="Litvintseva A."/>
            <person name="Heitman J."/>
            <person name="Chen Y."/>
            <person name="Sun S."/>
            <person name="Springer D."/>
            <person name="Dromer F."/>
            <person name="Young S."/>
            <person name="Zeng Q."/>
            <person name="Chapman S."/>
            <person name="Gujja S."/>
            <person name="Saif S."/>
            <person name="Birren B."/>
        </authorList>
    </citation>
    <scope>NUCLEOTIDE SEQUENCE [LARGE SCALE GENOMIC DNA]</scope>
    <source>
        <strain evidence="4">BCC8398</strain>
    </source>
</reference>
<feature type="chain" id="PRO_5008627514" evidence="2">
    <location>
        <begin position="23"/>
        <end position="571"/>
    </location>
</feature>
<sequence>MPRLSRTVLALTILISLLVIHQYLPPSTLTRLKAQSRSASSLSSSSSSSASARGSSRFGSSSRPIQLNEDKNAWSRELYTHETTGLAIDHRGLTHFKPGESKVHPIEALIERGKELAKELEKKIERIKTVDHSVDDYEEAFGMRPPRGFESWFHFTHLSEPHPPPLASLMPQVHNPFLQFLSLPVHVLRERIIELRSRGSMFSFSLVPDGQGDVGTACTADQNWKPADYHSRGRGRVKIQGGGAWMWRCNNTLTLILPILPLLPKEIFEMNPPLEIPFSYDDGPKGMVHNTFREKAEALARAGKVWPEAQLHKAEQSMRWTYGWSWACPEGSPLKSRATDLVLNDIVHHNSLDRDHGEWPPEKTFIADFERSADYCSDPDLMNYQYRAAVELAPSIATCKTMWNSDIVGVPLDDVFAKVEFMPWAEKKIAKAFWRGTATGLFHNKKTPWRQSQRERLHFLSHNVSSFEDVVPLLLPNNEIAELTREQLGVYLDVGLIGKPNQCDQEDGTCDEMANEIDFMSRVSKEHSLQYKYVVDVDGNGWSSRFRRLLAGNNVVLKSTLYIAQHYEIES</sequence>
<gene>
    <name evidence="3" type="ORF">I316_01766</name>
</gene>